<dbReference type="PANTHER" id="PTHR43173">
    <property type="entry name" value="ABC1 FAMILY PROTEIN"/>
    <property type="match status" value="1"/>
</dbReference>
<dbReference type="InterPro" id="IPR011009">
    <property type="entry name" value="Kinase-like_dom_sf"/>
</dbReference>
<dbReference type="OMA" id="FDTRMDI"/>
<keyword evidence="1" id="KW-0732">Signal</keyword>
<feature type="domain" description="Protein kinase" evidence="2">
    <location>
        <begin position="200"/>
        <end position="561"/>
    </location>
</feature>
<accession>B7FV39</accession>
<feature type="signal peptide" evidence="1">
    <location>
        <begin position="1"/>
        <end position="17"/>
    </location>
</feature>
<dbReference type="eggNOG" id="KOG1235">
    <property type="taxonomic scope" value="Eukaryota"/>
</dbReference>
<evidence type="ECO:0000313" key="4">
    <source>
        <dbReference type="Proteomes" id="UP000000759"/>
    </source>
</evidence>
<feature type="chain" id="PRO_5002855039" description="Protein kinase domain-containing protein" evidence="1">
    <location>
        <begin position="18"/>
        <end position="561"/>
    </location>
</feature>
<proteinExistence type="predicted"/>
<name>B7FV39_PHATC</name>
<reference evidence="4" key="2">
    <citation type="submission" date="2008-08" db="EMBL/GenBank/DDBJ databases">
        <authorList>
            <consortium name="Diatom Consortium"/>
            <person name="Grigoriev I."/>
            <person name="Grimwood J."/>
            <person name="Kuo A."/>
            <person name="Otillar R.P."/>
            <person name="Salamov A."/>
            <person name="Detter J.C."/>
            <person name="Lindquist E."/>
            <person name="Shapiro H."/>
            <person name="Lucas S."/>
            <person name="Glavina del Rio T."/>
            <person name="Pitluck S."/>
            <person name="Rokhsar D."/>
            <person name="Bowler C."/>
        </authorList>
    </citation>
    <scope>GENOME REANNOTATION</scope>
    <source>
        <strain evidence="4">CCAP 1055/1</strain>
    </source>
</reference>
<dbReference type="Proteomes" id="UP000000759">
    <property type="component" value="Chromosome 5"/>
</dbReference>
<dbReference type="GO" id="GO:0004672">
    <property type="term" value="F:protein kinase activity"/>
    <property type="evidence" value="ECO:0007669"/>
    <property type="project" value="InterPro"/>
</dbReference>
<dbReference type="EMBL" id="CM000608">
    <property type="protein sequence ID" value="EEC49772.1"/>
    <property type="molecule type" value="Genomic_DNA"/>
</dbReference>
<dbReference type="PANTHER" id="PTHR43173:SF34">
    <property type="entry name" value="ABC1 ATYPICAL KINASE-LIKE DOMAIN-CONTAINING PROTEIN"/>
    <property type="match status" value="1"/>
</dbReference>
<dbReference type="KEGG" id="pti:PHATRDRAFT_44969"/>
<evidence type="ECO:0000259" key="2">
    <source>
        <dbReference type="PROSITE" id="PS50011"/>
    </source>
</evidence>
<dbReference type="RefSeq" id="XP_002179074.1">
    <property type="nucleotide sequence ID" value="XM_002179038.1"/>
</dbReference>
<dbReference type="SUPFAM" id="SSF56112">
    <property type="entry name" value="Protein kinase-like (PK-like)"/>
    <property type="match status" value="1"/>
</dbReference>
<dbReference type="HOGENOM" id="CLU_006533_8_2_1"/>
<evidence type="ECO:0000256" key="1">
    <source>
        <dbReference type="SAM" id="SignalP"/>
    </source>
</evidence>
<reference evidence="3 4" key="1">
    <citation type="journal article" date="2008" name="Nature">
        <title>The Phaeodactylum genome reveals the evolutionary history of diatom genomes.</title>
        <authorList>
            <person name="Bowler C."/>
            <person name="Allen A.E."/>
            <person name="Badger J.H."/>
            <person name="Grimwood J."/>
            <person name="Jabbari K."/>
            <person name="Kuo A."/>
            <person name="Maheswari U."/>
            <person name="Martens C."/>
            <person name="Maumus F."/>
            <person name="Otillar R.P."/>
            <person name="Rayko E."/>
            <person name="Salamov A."/>
            <person name="Vandepoele K."/>
            <person name="Beszteri B."/>
            <person name="Gruber A."/>
            <person name="Heijde M."/>
            <person name="Katinka M."/>
            <person name="Mock T."/>
            <person name="Valentin K."/>
            <person name="Verret F."/>
            <person name="Berges J.A."/>
            <person name="Brownlee C."/>
            <person name="Cadoret J.P."/>
            <person name="Chiovitti A."/>
            <person name="Choi C.J."/>
            <person name="Coesel S."/>
            <person name="De Martino A."/>
            <person name="Detter J.C."/>
            <person name="Durkin C."/>
            <person name="Falciatore A."/>
            <person name="Fournet J."/>
            <person name="Haruta M."/>
            <person name="Huysman M.J."/>
            <person name="Jenkins B.D."/>
            <person name="Jiroutova K."/>
            <person name="Jorgensen R.E."/>
            <person name="Joubert Y."/>
            <person name="Kaplan A."/>
            <person name="Kroger N."/>
            <person name="Kroth P.G."/>
            <person name="La Roche J."/>
            <person name="Lindquist E."/>
            <person name="Lommer M."/>
            <person name="Martin-Jezequel V."/>
            <person name="Lopez P.J."/>
            <person name="Lucas S."/>
            <person name="Mangogna M."/>
            <person name="McGinnis K."/>
            <person name="Medlin L.K."/>
            <person name="Montsant A."/>
            <person name="Oudot-Le Secq M.P."/>
            <person name="Napoli C."/>
            <person name="Obornik M."/>
            <person name="Parker M.S."/>
            <person name="Petit J.L."/>
            <person name="Porcel B.M."/>
            <person name="Poulsen N."/>
            <person name="Robison M."/>
            <person name="Rychlewski L."/>
            <person name="Rynearson T.A."/>
            <person name="Schmutz J."/>
            <person name="Shapiro H."/>
            <person name="Siaut M."/>
            <person name="Stanley M."/>
            <person name="Sussman M.R."/>
            <person name="Taylor A.R."/>
            <person name="Vardi A."/>
            <person name="von Dassow P."/>
            <person name="Vyverman W."/>
            <person name="Willis A."/>
            <person name="Wyrwicz L.S."/>
            <person name="Rokhsar D.S."/>
            <person name="Weissenbach J."/>
            <person name="Armbrust E.V."/>
            <person name="Green B.R."/>
            <person name="Van de Peer Y."/>
            <person name="Grigoriev I.V."/>
        </authorList>
    </citation>
    <scope>NUCLEOTIDE SEQUENCE [LARGE SCALE GENOMIC DNA]</scope>
    <source>
        <strain evidence="3 4">CCAP 1055/1</strain>
    </source>
</reference>
<dbReference type="InterPro" id="IPR004147">
    <property type="entry name" value="ABC1_dom"/>
</dbReference>
<dbReference type="OrthoDB" id="427480at2759"/>
<dbReference type="InterPro" id="IPR051130">
    <property type="entry name" value="Mito_struct-func_regulator"/>
</dbReference>
<dbReference type="InterPro" id="IPR000719">
    <property type="entry name" value="Prot_kinase_dom"/>
</dbReference>
<dbReference type="PROSITE" id="PS50011">
    <property type="entry name" value="PROTEIN_KINASE_DOM"/>
    <property type="match status" value="1"/>
</dbReference>
<gene>
    <name evidence="3" type="ORF">PHATRDRAFT_44969</name>
</gene>
<dbReference type="GO" id="GO:0005524">
    <property type="term" value="F:ATP binding"/>
    <property type="evidence" value="ECO:0007669"/>
    <property type="project" value="InterPro"/>
</dbReference>
<organism evidence="3 4">
    <name type="scientific">Phaeodactylum tricornutum (strain CCAP 1055/1)</name>
    <dbReference type="NCBI Taxonomy" id="556484"/>
    <lineage>
        <taxon>Eukaryota</taxon>
        <taxon>Sar</taxon>
        <taxon>Stramenopiles</taxon>
        <taxon>Ochrophyta</taxon>
        <taxon>Bacillariophyta</taxon>
        <taxon>Bacillariophyceae</taxon>
        <taxon>Bacillariophycidae</taxon>
        <taxon>Naviculales</taxon>
        <taxon>Phaeodactylaceae</taxon>
        <taxon>Phaeodactylum</taxon>
    </lineage>
</organism>
<dbReference type="AlphaFoldDB" id="B7FV39"/>
<evidence type="ECO:0000313" key="3">
    <source>
        <dbReference type="EMBL" id="EEC49772.1"/>
    </source>
</evidence>
<dbReference type="CDD" id="cd05121">
    <property type="entry name" value="ABC1_ADCK3-like"/>
    <property type="match status" value="1"/>
</dbReference>
<sequence>MKKQIGVLFVLLHLCNASSRSVVAAANVRTNQKCSTKTREPPFGKWIEEARLLGCCSPLISASMFGAASAVLLAGTAMEPVSRALYFWRTAGPAIFHYKFTQWWLEASKADIEKRDLVYESLHDRYAEPALKMMIRQKGLYVKLGQVLSSRPDFLPSQYIERFATVQDSIPQWPIDQVRAIVEKSLIVELGLSWGDVFESMDDIALGSASIGQVHRAVLTEKWAKTTGYRGDKEAAVKVMHPNSQKLFAYDFDVFRWVCRIALPGWKGFLDELERRIMSEFDYRHEATSLDEVRSPYKSRVYIPQPLQELCCRHVLVMELLKGRKLVDSFEDGLANAMGGHDLAKAYLAKKQREILLGSCDGTDYDAIWRLPIVNKLKLLWLRRVASKYIDLLLDVHGYQIFQNGCFNGDPHPGNCLQLEDGRLGLIDFGQTRRLTETERYDLARIVCALNDPSTDAIGIDYAMQTAGFQLRDASAEMMVKYATIFFDSDEDSKHLGFATPQLYFASLMATNPLVVIPDSAVFVARTSFLFRGIGSGVGSGPLRTSQRWQEHAAAAISQVS</sequence>
<keyword evidence="4" id="KW-1185">Reference proteome</keyword>
<dbReference type="Pfam" id="PF03109">
    <property type="entry name" value="ABC1"/>
    <property type="match status" value="2"/>
</dbReference>
<dbReference type="InParanoid" id="B7FV39"/>
<dbReference type="GeneID" id="7199646"/>
<protein>
    <recommendedName>
        <fullName evidence="2">Protein kinase domain-containing protein</fullName>
    </recommendedName>
</protein>
<dbReference type="PaxDb" id="2850-Phatr44969"/>